<dbReference type="FunFam" id="3.30.1330.20:FF:000002">
    <property type="entry name" value="Tubulin beta chain"/>
    <property type="match status" value="1"/>
</dbReference>
<dbReference type="SMART" id="SM00864">
    <property type="entry name" value="Tubulin"/>
    <property type="match status" value="1"/>
</dbReference>
<dbReference type="GO" id="GO:0007017">
    <property type="term" value="P:microtubule-based process"/>
    <property type="evidence" value="ECO:0007669"/>
    <property type="project" value="InterPro"/>
</dbReference>
<comment type="subunit">
    <text evidence="10">Dimer of alpha and beta chains. A typical microtubule is a hollow water-filled tube with an outer diameter of 25 nm and an inner diameter of 15 nM. Alpha-beta heterodimers associate head-to-tail to form protofilaments running lengthwise along the microtubule wall with the beta-tubulin subunit facing the microtubule plus end conferring a structural polarity. Microtubules usually have 13 protofilaments but different protofilament numbers can be found in some organisms and specialized cells.</text>
</comment>
<evidence type="ECO:0000256" key="10">
    <source>
        <dbReference type="RuleBase" id="RU000352"/>
    </source>
</evidence>
<dbReference type="Pfam" id="PF03953">
    <property type="entry name" value="Tubulin_C"/>
    <property type="match status" value="1"/>
</dbReference>
<dbReference type="PRINTS" id="PR01163">
    <property type="entry name" value="BETATUBULIN"/>
</dbReference>
<evidence type="ECO:0000256" key="7">
    <source>
        <dbReference type="ARBA" id="ARBA00023134"/>
    </source>
</evidence>
<dbReference type="SUPFAM" id="SSF52490">
    <property type="entry name" value="Tubulin nucleotide-binding domain-like"/>
    <property type="match status" value="1"/>
</dbReference>
<dbReference type="InterPro" id="IPR037103">
    <property type="entry name" value="Tubulin/FtsZ-like_C"/>
</dbReference>
<dbReference type="InterPro" id="IPR036525">
    <property type="entry name" value="Tubulin/FtsZ_GTPase_sf"/>
</dbReference>
<keyword evidence="4" id="KW-0963">Cytoplasm</keyword>
<evidence type="ECO:0000256" key="8">
    <source>
        <dbReference type="ARBA" id="ARBA00023212"/>
    </source>
</evidence>
<name>A0A195FJY8_9HYME</name>
<protein>
    <recommendedName>
        <fullName evidence="10">Tubulin beta chain</fullName>
    </recommendedName>
</protein>
<dbReference type="PRINTS" id="PR01161">
    <property type="entry name" value="TUBULIN"/>
</dbReference>
<dbReference type="Pfam" id="PF00091">
    <property type="entry name" value="Tubulin"/>
    <property type="match status" value="1"/>
</dbReference>
<dbReference type="GO" id="GO:0005525">
    <property type="term" value="F:GTP binding"/>
    <property type="evidence" value="ECO:0007669"/>
    <property type="project" value="UniProtKB-UniRule"/>
</dbReference>
<comment type="cofactor">
    <cofactor evidence="1">
        <name>Mg(2+)</name>
        <dbReference type="ChEBI" id="CHEBI:18420"/>
    </cofactor>
</comment>
<keyword evidence="5 10" id="KW-0493">Microtubule</keyword>
<feature type="domain" description="Tubulin/FtsZ GTPase" evidence="12">
    <location>
        <begin position="1"/>
        <end position="172"/>
    </location>
</feature>
<sequence>MDAVRSGPFGQIFRPDNFVFGQSGAGNNWAKGHYTEGAELVDSVLDVVRKEAESCDCLQGFQLTHSLGGGTGAGMGTLLISKIREEYPDRIMMTFSVVPSPKVSDTVVEPYNCTLSVHQLVENTDESYCIDNEALYDICFRTLKLTTPTYGDLNHLVSATLSGVTTCLRFPGQLNADLRKLAVNMVPFPRLHFFIPGFAPLTSRGSQQYRALTVPELTQQMFDAKNMMAACDPRHGRYLTVAAVFRGRMSMKEVDEQMLNIQNKNSSYFVEWIPSNVKTAVCDIPPRGLKMSATFIGNSTAIQELFKRVSEQFTAMFRRKAFLHWYTGEGMDDMEFTEAESNMNDLVSEYQQYQEATADEEGEFDEEEEGEGEENFNMFNKASVHSSCYVMIVLLLATVAYASADGLYSGYGGLYGYGGYGYGGYGGYGLGHGVASISPYVHAPVATSYANTYKVAVAPPITKYIAPAVTKVAYAAPITKVAYAPTYSAPSVSYGHYGYTIPPSVTYLHSGLGYGGYGHGYGGGYGLGNYGYGLGYGHGYGYGGYYH</sequence>
<dbReference type="GO" id="GO:0005200">
    <property type="term" value="F:structural constituent of cytoskeleton"/>
    <property type="evidence" value="ECO:0007669"/>
    <property type="project" value="InterPro"/>
</dbReference>
<evidence type="ECO:0000256" key="5">
    <source>
        <dbReference type="ARBA" id="ARBA00022701"/>
    </source>
</evidence>
<evidence type="ECO:0000256" key="4">
    <source>
        <dbReference type="ARBA" id="ARBA00022490"/>
    </source>
</evidence>
<dbReference type="InterPro" id="IPR000217">
    <property type="entry name" value="Tubulin"/>
</dbReference>
<dbReference type="PROSITE" id="PS00227">
    <property type="entry name" value="TUBULIN"/>
    <property type="match status" value="1"/>
</dbReference>
<gene>
    <name evidence="14" type="ORF">ALC56_04980</name>
</gene>
<dbReference type="SMART" id="SM00865">
    <property type="entry name" value="Tubulin_C"/>
    <property type="match status" value="1"/>
</dbReference>
<dbReference type="Gene3D" id="3.40.50.1440">
    <property type="entry name" value="Tubulin/FtsZ, GTPase domain"/>
    <property type="match status" value="1"/>
</dbReference>
<evidence type="ECO:0000259" key="12">
    <source>
        <dbReference type="SMART" id="SM00864"/>
    </source>
</evidence>
<feature type="domain" description="Tubulin/FtsZ 2-layer sandwich" evidence="13">
    <location>
        <begin position="174"/>
        <end position="311"/>
    </location>
</feature>
<evidence type="ECO:0000313" key="14">
    <source>
        <dbReference type="EMBL" id="KYN40671.1"/>
    </source>
</evidence>
<dbReference type="Gene3D" id="1.10.287.600">
    <property type="entry name" value="Helix hairpin bin"/>
    <property type="match status" value="1"/>
</dbReference>
<evidence type="ECO:0000256" key="9">
    <source>
        <dbReference type="ARBA" id="ARBA00034296"/>
    </source>
</evidence>
<feature type="coiled-coil region" evidence="11">
    <location>
        <begin position="336"/>
        <end position="363"/>
    </location>
</feature>
<dbReference type="EMBL" id="KQ981522">
    <property type="protein sequence ID" value="KYN40671.1"/>
    <property type="molecule type" value="Genomic_DNA"/>
</dbReference>
<evidence type="ECO:0000256" key="1">
    <source>
        <dbReference type="ARBA" id="ARBA00001946"/>
    </source>
</evidence>
<evidence type="ECO:0000256" key="11">
    <source>
        <dbReference type="SAM" id="Coils"/>
    </source>
</evidence>
<comment type="similarity">
    <text evidence="3 10">Belongs to the tubulin family.</text>
</comment>
<dbReference type="Gene3D" id="3.30.1330.20">
    <property type="entry name" value="Tubulin/FtsZ, C-terminal domain"/>
    <property type="match status" value="1"/>
</dbReference>
<dbReference type="AlphaFoldDB" id="A0A195FJY8"/>
<dbReference type="InterPro" id="IPR018316">
    <property type="entry name" value="Tubulin/FtsZ_2-layer-sand-dom"/>
</dbReference>
<reference evidence="14 15" key="1">
    <citation type="submission" date="2016-03" db="EMBL/GenBank/DDBJ databases">
        <title>Trachymyrmex septentrionalis WGS genome.</title>
        <authorList>
            <person name="Nygaard S."/>
            <person name="Hu H."/>
            <person name="Boomsma J."/>
            <person name="Zhang G."/>
        </authorList>
    </citation>
    <scope>NUCLEOTIDE SEQUENCE [LARGE SCALE GENOMIC DNA]</scope>
    <source>
        <strain evidence="14">Tsep2-gDNA-1</strain>
        <tissue evidence="14">Whole body</tissue>
    </source>
</reference>
<evidence type="ECO:0000256" key="6">
    <source>
        <dbReference type="ARBA" id="ARBA00022741"/>
    </source>
</evidence>
<dbReference type="GO" id="GO:0005874">
    <property type="term" value="C:microtubule"/>
    <property type="evidence" value="ECO:0007669"/>
    <property type="project" value="UniProtKB-KW"/>
</dbReference>
<dbReference type="STRING" id="34720.A0A195FJY8"/>
<dbReference type="InterPro" id="IPR023123">
    <property type="entry name" value="Tubulin_C"/>
</dbReference>
<dbReference type="FunFam" id="3.40.50.1440:FF:000013">
    <property type="entry name" value="Tubulin beta chain"/>
    <property type="match status" value="1"/>
</dbReference>
<comment type="subcellular location">
    <subcellularLocation>
        <location evidence="2">Cytoplasm</location>
        <location evidence="2">Cytoskeleton</location>
    </subcellularLocation>
</comment>
<evidence type="ECO:0000259" key="13">
    <source>
        <dbReference type="SMART" id="SM00865"/>
    </source>
</evidence>
<evidence type="ECO:0000256" key="2">
    <source>
        <dbReference type="ARBA" id="ARBA00004245"/>
    </source>
</evidence>
<evidence type="ECO:0000313" key="15">
    <source>
        <dbReference type="Proteomes" id="UP000078541"/>
    </source>
</evidence>
<organism evidence="14 15">
    <name type="scientific">Trachymyrmex septentrionalis</name>
    <dbReference type="NCBI Taxonomy" id="34720"/>
    <lineage>
        <taxon>Eukaryota</taxon>
        <taxon>Metazoa</taxon>
        <taxon>Ecdysozoa</taxon>
        <taxon>Arthropoda</taxon>
        <taxon>Hexapoda</taxon>
        <taxon>Insecta</taxon>
        <taxon>Pterygota</taxon>
        <taxon>Neoptera</taxon>
        <taxon>Endopterygota</taxon>
        <taxon>Hymenoptera</taxon>
        <taxon>Apocrita</taxon>
        <taxon>Aculeata</taxon>
        <taxon>Formicoidea</taxon>
        <taxon>Formicidae</taxon>
        <taxon>Myrmicinae</taxon>
        <taxon>Trachymyrmex</taxon>
    </lineage>
</organism>
<comment type="function">
    <text evidence="9 10">Tubulin is the major constituent of microtubules, a cylinder consisting of laterally associated linear protofilaments composed of alpha- and beta-tubulin heterodimers. Microtubules grow by the addition of GTP-tubulin dimers to the microtubule end, where a stabilizing cap forms. Below the cap, tubulin dimers are in GDP-bound state, owing to GTPase activity of alpha-tubulin.</text>
</comment>
<keyword evidence="8" id="KW-0206">Cytoskeleton</keyword>
<keyword evidence="7 10" id="KW-0342">GTP-binding</keyword>
<proteinExistence type="inferred from homology"/>
<accession>A0A195FJY8</accession>
<dbReference type="Proteomes" id="UP000078541">
    <property type="component" value="Unassembled WGS sequence"/>
</dbReference>
<dbReference type="InterPro" id="IPR003008">
    <property type="entry name" value="Tubulin_FtsZ_GTPase"/>
</dbReference>
<dbReference type="PANTHER" id="PTHR11588">
    <property type="entry name" value="TUBULIN"/>
    <property type="match status" value="1"/>
</dbReference>
<keyword evidence="15" id="KW-1185">Reference proteome</keyword>
<dbReference type="SUPFAM" id="SSF55307">
    <property type="entry name" value="Tubulin C-terminal domain-like"/>
    <property type="match status" value="1"/>
</dbReference>
<dbReference type="InterPro" id="IPR017975">
    <property type="entry name" value="Tubulin_CS"/>
</dbReference>
<dbReference type="CDD" id="cd02187">
    <property type="entry name" value="beta_tubulin"/>
    <property type="match status" value="1"/>
</dbReference>
<evidence type="ECO:0000256" key="3">
    <source>
        <dbReference type="ARBA" id="ARBA00009636"/>
    </source>
</evidence>
<dbReference type="InterPro" id="IPR008280">
    <property type="entry name" value="Tub_FtsZ_C"/>
</dbReference>
<keyword evidence="6 10" id="KW-0547">Nucleotide-binding</keyword>
<dbReference type="GO" id="GO:0003924">
    <property type="term" value="F:GTPase activity"/>
    <property type="evidence" value="ECO:0007669"/>
    <property type="project" value="InterPro"/>
</dbReference>
<keyword evidence="11" id="KW-0175">Coiled coil</keyword>
<dbReference type="FunFam" id="1.10.287.600:FF:000006">
    <property type="entry name" value="Tubulin beta chain"/>
    <property type="match status" value="1"/>
</dbReference>
<dbReference type="InterPro" id="IPR002453">
    <property type="entry name" value="Beta_tubulin"/>
</dbReference>